<feature type="signal peptide" evidence="2">
    <location>
        <begin position="1"/>
        <end position="29"/>
    </location>
</feature>
<feature type="transmembrane region" description="Helical" evidence="1">
    <location>
        <begin position="238"/>
        <end position="262"/>
    </location>
</feature>
<keyword evidence="1" id="KW-0472">Membrane</keyword>
<reference evidence="3 4" key="1">
    <citation type="submission" date="2019-05" db="EMBL/GenBank/DDBJ databases">
        <title>Draft Genome of Bradyrhizobium elkanii strain SEMIA 938, Used in Commercial Inoculants for Lupinus spp. in Brazil.</title>
        <authorList>
            <person name="Hungria M."/>
            <person name="Delamuta J.R.M."/>
            <person name="Ribeiro R.A."/>
            <person name="Nogueira M.A."/>
        </authorList>
    </citation>
    <scope>NUCLEOTIDE SEQUENCE [LARGE SCALE GENOMIC DNA]</scope>
    <source>
        <strain evidence="3 4">Semia 938</strain>
    </source>
</reference>
<gene>
    <name evidence="3" type="ORF">FDV58_33395</name>
</gene>
<keyword evidence="1" id="KW-0812">Transmembrane</keyword>
<evidence type="ECO:0000256" key="1">
    <source>
        <dbReference type="SAM" id="Phobius"/>
    </source>
</evidence>
<accession>A0A4V6CVR6</accession>
<evidence type="ECO:0000313" key="4">
    <source>
        <dbReference type="Proteomes" id="UP000305095"/>
    </source>
</evidence>
<dbReference type="Gene3D" id="3.40.30.10">
    <property type="entry name" value="Glutaredoxin"/>
    <property type="match status" value="1"/>
</dbReference>
<keyword evidence="2" id="KW-0732">Signal</keyword>
<dbReference type="RefSeq" id="WP_137482905.1">
    <property type="nucleotide sequence ID" value="NZ_SZZP01000027.1"/>
</dbReference>
<dbReference type="EMBL" id="SZZP01000027">
    <property type="protein sequence ID" value="TKV74115.1"/>
    <property type="molecule type" value="Genomic_DNA"/>
</dbReference>
<organism evidence="3 4">
    <name type="scientific">Bradyrhizobium elkanii</name>
    <dbReference type="NCBI Taxonomy" id="29448"/>
    <lineage>
        <taxon>Bacteria</taxon>
        <taxon>Pseudomonadati</taxon>
        <taxon>Pseudomonadota</taxon>
        <taxon>Alphaproteobacteria</taxon>
        <taxon>Hyphomicrobiales</taxon>
        <taxon>Nitrobacteraceae</taxon>
        <taxon>Bradyrhizobium</taxon>
    </lineage>
</organism>
<sequence>MRPFHLRFAIGPLACAFVALLSLPEAGFAALTSSQVDQVTLRPRTGDGLPLSLRLTDEFDATKPLKEWLGNVPTVWIAADYTCKSLCGPMISIVSSALADTGLQAGSAYRLMVFGLDPRDTAADARAMKAAQVNPRANLVKQSVFLRAVPSDVSVLLAALGIGAAYDVEHDQFAHPVAAFVVTPEGRLSQVVSGIAIDPGNLRLALVDAGRGRIGTWSDQIHLLCYGFDPATGLYTLAVWRILAGASVITMVALIVLMALLIRRDASRPS</sequence>
<comment type="caution">
    <text evidence="3">The sequence shown here is derived from an EMBL/GenBank/DDBJ whole genome shotgun (WGS) entry which is preliminary data.</text>
</comment>
<evidence type="ECO:0000256" key="2">
    <source>
        <dbReference type="SAM" id="SignalP"/>
    </source>
</evidence>
<dbReference type="Proteomes" id="UP000305095">
    <property type="component" value="Unassembled WGS sequence"/>
</dbReference>
<evidence type="ECO:0000313" key="3">
    <source>
        <dbReference type="EMBL" id="TKV74115.1"/>
    </source>
</evidence>
<protein>
    <submittedName>
        <fullName evidence="3">SCO family protein</fullName>
    </submittedName>
</protein>
<proteinExistence type="predicted"/>
<keyword evidence="1" id="KW-1133">Transmembrane helix</keyword>
<dbReference type="AlphaFoldDB" id="A0A4V6CVR6"/>
<name>A0A4V6CVR6_BRAEL</name>
<feature type="chain" id="PRO_5020503013" evidence="2">
    <location>
        <begin position="30"/>
        <end position="270"/>
    </location>
</feature>